<dbReference type="EMBL" id="FUEZ01000004">
    <property type="protein sequence ID" value="SPM41925.1"/>
    <property type="molecule type" value="Genomic_DNA"/>
</dbReference>
<dbReference type="AlphaFoldDB" id="A0A2U3PE22"/>
<proteinExistence type="predicted"/>
<name>A0A2U3PE22_9MYCO</name>
<dbReference type="RefSeq" id="WP_077080452.1">
    <property type="nucleotide sequence ID" value="NZ_FUEZ01000004.1"/>
</dbReference>
<gene>
    <name evidence="1" type="ORF">MNAB215_4142</name>
</gene>
<reference evidence="1 2" key="1">
    <citation type="submission" date="2017-01" db="EMBL/GenBank/DDBJ databases">
        <authorList>
            <consortium name="Urmite Genomes"/>
        </authorList>
    </citation>
    <scope>NUCLEOTIDE SEQUENCE [LARGE SCALE GENOMIC DNA]</scope>
    <source>
        <strain evidence="1 2">AB215</strain>
    </source>
</reference>
<accession>A0A2U3PE22</accession>
<dbReference type="Proteomes" id="UP000240424">
    <property type="component" value="Unassembled WGS sequence"/>
</dbReference>
<evidence type="ECO:0000313" key="1">
    <source>
        <dbReference type="EMBL" id="SPM41925.1"/>
    </source>
</evidence>
<organism evidence="1 2">
    <name type="scientific">Mycobacterium numidiamassiliense</name>
    <dbReference type="NCBI Taxonomy" id="1841861"/>
    <lineage>
        <taxon>Bacteria</taxon>
        <taxon>Bacillati</taxon>
        <taxon>Actinomycetota</taxon>
        <taxon>Actinomycetes</taxon>
        <taxon>Mycobacteriales</taxon>
        <taxon>Mycobacteriaceae</taxon>
        <taxon>Mycobacterium</taxon>
    </lineage>
</organism>
<sequence>MSEAIHDWDGWLSRLVQQEAARKPADIRAYLIAEISRAMSDSDALGGADPDRLAEVAVDVMIESTRKVQFGPS</sequence>
<keyword evidence="2" id="KW-1185">Reference proteome</keyword>
<evidence type="ECO:0000313" key="2">
    <source>
        <dbReference type="Proteomes" id="UP000240424"/>
    </source>
</evidence>
<protein>
    <submittedName>
        <fullName evidence="1">Mycobacterium numidiamassiliense ORFan</fullName>
    </submittedName>
</protein>